<accession>A0A5D0RN93</accession>
<reference evidence="2 3" key="1">
    <citation type="submission" date="2019-08" db="EMBL/GenBank/DDBJ databases">
        <title>Identification of a novel species of the genus Boseongicola.</title>
        <authorList>
            <person name="Zhang X.-Q."/>
        </authorList>
    </citation>
    <scope>NUCLEOTIDE SEQUENCE [LARGE SCALE GENOMIC DNA]</scope>
    <source>
        <strain evidence="2 3">HY14</strain>
    </source>
</reference>
<dbReference type="Pfam" id="PF17102">
    <property type="entry name" value="Stealth_CR3"/>
    <property type="match status" value="1"/>
</dbReference>
<organism evidence="2 3">
    <name type="scientific">Maritimibacter fusiformis</name>
    <dbReference type="NCBI Taxonomy" id="2603819"/>
    <lineage>
        <taxon>Bacteria</taxon>
        <taxon>Pseudomonadati</taxon>
        <taxon>Pseudomonadota</taxon>
        <taxon>Alphaproteobacteria</taxon>
        <taxon>Rhodobacterales</taxon>
        <taxon>Roseobacteraceae</taxon>
        <taxon>Maritimibacter</taxon>
    </lineage>
</organism>
<proteinExistence type="predicted"/>
<protein>
    <recommendedName>
        <fullName evidence="1">Stealth protein CR3 conserved region 3 domain-containing protein</fullName>
    </recommendedName>
</protein>
<comment type="caution">
    <text evidence="2">The sequence shown here is derived from an EMBL/GenBank/DDBJ whole genome shotgun (WGS) entry which is preliminary data.</text>
</comment>
<dbReference type="Proteomes" id="UP000322080">
    <property type="component" value="Unassembled WGS sequence"/>
</dbReference>
<dbReference type="RefSeq" id="WP_148376112.1">
    <property type="nucleotide sequence ID" value="NZ_VSIY01000003.1"/>
</dbReference>
<evidence type="ECO:0000259" key="1">
    <source>
        <dbReference type="Pfam" id="PF17102"/>
    </source>
</evidence>
<gene>
    <name evidence="2" type="ORF">FVF75_02230</name>
</gene>
<dbReference type="InterPro" id="IPR031357">
    <property type="entry name" value="Stealth_CR3"/>
</dbReference>
<sequence length="132" mass="15117">MFQLEKDFPEAWEATLPNKFRSPYDFSIAGALYQQYAAALGRAVPGSIRYSYVDTKVPIGRAKTRRLLRDDWIRPQMFCVNDTIETEKAAKNKRDTMGIVEKVLPVSDGKIVKLTRGPQALLWRWGLWGPRA</sequence>
<name>A0A5D0RN93_9RHOB</name>
<feature type="domain" description="Stealth protein CR3 conserved region 3" evidence="1">
    <location>
        <begin position="3"/>
        <end position="37"/>
    </location>
</feature>
<dbReference type="EMBL" id="VSIY01000003">
    <property type="protein sequence ID" value="TYB83022.1"/>
    <property type="molecule type" value="Genomic_DNA"/>
</dbReference>
<dbReference type="AlphaFoldDB" id="A0A5D0RN93"/>
<evidence type="ECO:0000313" key="2">
    <source>
        <dbReference type="EMBL" id="TYB83022.1"/>
    </source>
</evidence>
<evidence type="ECO:0000313" key="3">
    <source>
        <dbReference type="Proteomes" id="UP000322080"/>
    </source>
</evidence>
<keyword evidence="3" id="KW-1185">Reference proteome</keyword>